<organism evidence="4 5">
    <name type="scientific">Lupinus angustifolius</name>
    <name type="common">Narrow-leaved blue lupine</name>
    <dbReference type="NCBI Taxonomy" id="3871"/>
    <lineage>
        <taxon>Eukaryota</taxon>
        <taxon>Viridiplantae</taxon>
        <taxon>Streptophyta</taxon>
        <taxon>Embryophyta</taxon>
        <taxon>Tracheophyta</taxon>
        <taxon>Spermatophyta</taxon>
        <taxon>Magnoliopsida</taxon>
        <taxon>eudicotyledons</taxon>
        <taxon>Gunneridae</taxon>
        <taxon>Pentapetalae</taxon>
        <taxon>rosids</taxon>
        <taxon>fabids</taxon>
        <taxon>Fabales</taxon>
        <taxon>Fabaceae</taxon>
        <taxon>Papilionoideae</taxon>
        <taxon>50 kb inversion clade</taxon>
        <taxon>genistoids sensu lato</taxon>
        <taxon>core genistoids</taxon>
        <taxon>Genisteae</taxon>
        <taxon>Lupinus</taxon>
    </lineage>
</organism>
<dbReference type="PANTHER" id="PTHR31257:SF2">
    <property type="entry name" value="RICIN B-LIKE LECTIN EULS3"/>
    <property type="match status" value="1"/>
</dbReference>
<accession>A0A1J7I072</accession>
<proteinExistence type="predicted"/>
<reference evidence="4 5" key="1">
    <citation type="journal article" date="2017" name="Plant Biotechnol. J.">
        <title>A comprehensive draft genome sequence for lupin (Lupinus angustifolius), an emerging health food: insights into plant-microbe interactions and legume evolution.</title>
        <authorList>
            <person name="Hane J.K."/>
            <person name="Ming Y."/>
            <person name="Kamphuis L.G."/>
            <person name="Nelson M.N."/>
            <person name="Garg G."/>
            <person name="Atkins C.A."/>
            <person name="Bayer P.E."/>
            <person name="Bravo A."/>
            <person name="Bringans S."/>
            <person name="Cannon S."/>
            <person name="Edwards D."/>
            <person name="Foley R."/>
            <person name="Gao L.L."/>
            <person name="Harrison M.J."/>
            <person name="Huang W."/>
            <person name="Hurgobin B."/>
            <person name="Li S."/>
            <person name="Liu C.W."/>
            <person name="McGrath A."/>
            <person name="Morahan G."/>
            <person name="Murray J."/>
            <person name="Weller J."/>
            <person name="Jian J."/>
            <person name="Singh K.B."/>
        </authorList>
    </citation>
    <scope>NUCLEOTIDE SEQUENCE [LARGE SCALE GENOMIC DNA]</scope>
    <source>
        <strain evidence="5">cv. Tanjil</strain>
        <tissue evidence="4">Whole plant</tissue>
    </source>
</reference>
<dbReference type="STRING" id="3871.A0A1J7I072"/>
<feature type="domain" description="CBM-cenC" evidence="3">
    <location>
        <begin position="143"/>
        <end position="282"/>
    </location>
</feature>
<dbReference type="InterPro" id="IPR035992">
    <property type="entry name" value="Ricin_B-like_lectins"/>
</dbReference>
<dbReference type="PANTHER" id="PTHR31257">
    <property type="entry name" value="RICIN B-LIKE LECTIN EULS3"/>
    <property type="match status" value="1"/>
</dbReference>
<feature type="region of interest" description="Disordered" evidence="2">
    <location>
        <begin position="1"/>
        <end position="22"/>
    </location>
</feature>
<dbReference type="AlphaFoldDB" id="A0A1J7I072"/>
<dbReference type="Gene3D" id="2.60.120.260">
    <property type="entry name" value="Galactose-binding domain-like"/>
    <property type="match status" value="1"/>
</dbReference>
<evidence type="ECO:0000256" key="2">
    <source>
        <dbReference type="SAM" id="MobiDB-lite"/>
    </source>
</evidence>
<dbReference type="SUPFAM" id="SSF50370">
    <property type="entry name" value="Ricin B-like lectins"/>
    <property type="match status" value="2"/>
</dbReference>
<dbReference type="SUPFAM" id="SSF49785">
    <property type="entry name" value="Galactose-binding domain-like"/>
    <property type="match status" value="1"/>
</dbReference>
<dbReference type="InterPro" id="IPR008979">
    <property type="entry name" value="Galactose-bd-like_sf"/>
</dbReference>
<dbReference type="InterPro" id="IPR003305">
    <property type="entry name" value="CenC_carb-bd"/>
</dbReference>
<evidence type="ECO:0000313" key="4">
    <source>
        <dbReference type="EMBL" id="OIW06227.1"/>
    </source>
</evidence>
<gene>
    <name evidence="4" type="ORF">TanjilG_03852</name>
</gene>
<dbReference type="InterPro" id="IPR040249">
    <property type="entry name" value="Ricin_B-like_lectin_EULS3-like"/>
</dbReference>
<keyword evidence="1" id="KW-0378">Hydrolase</keyword>
<dbReference type="OMA" id="TESLECY"/>
<sequence>MRHNSEASNTLQHHSYDHEHESDANASLLHVSNQTHQHTHYHYHVTIPKVNNHCGTTTLSHKPTVRIFTKADTNYSLTIRDHKVVLALSNPNDDYQHWYKIEKYGSIVKDEEGCQAFSLVNKVTGQAIKHTEGGTSTHPSPNSIIRNPLFEDGLNHWSGKGCNIELHDSLADGKILPLFGNSFVSASNRRHSWDGVEHEITGRVELNVAYEVIASVRVSGKNDTSTDVILRATLWIQTKCFSVETIGIATVQASDKYWATMKGKFVLNSYPNKVFIYIEGAPSGMDILLNALSVKPVTKTSPSSPSDAKVCLVPYNPCKFDDSILWTESLECYDGYRAIRVVNNIQLNVDAFGGGEVHDGTPVILWDWNNGDHQKWKILPYCK</sequence>
<evidence type="ECO:0000313" key="5">
    <source>
        <dbReference type="Proteomes" id="UP000188354"/>
    </source>
</evidence>
<keyword evidence="5" id="KW-1185">Reference proteome</keyword>
<evidence type="ECO:0000256" key="1">
    <source>
        <dbReference type="ARBA" id="ARBA00022801"/>
    </source>
</evidence>
<dbReference type="Proteomes" id="UP000188354">
    <property type="component" value="Chromosome LG08"/>
</dbReference>
<name>A0A1J7I072_LUPAN</name>
<dbReference type="Gramene" id="OIW06227">
    <property type="protein sequence ID" value="OIW06227"/>
    <property type="gene ID" value="TanjilG_03852"/>
</dbReference>
<evidence type="ECO:0000259" key="3">
    <source>
        <dbReference type="Pfam" id="PF02018"/>
    </source>
</evidence>
<dbReference type="GO" id="GO:0016798">
    <property type="term" value="F:hydrolase activity, acting on glycosyl bonds"/>
    <property type="evidence" value="ECO:0007669"/>
    <property type="project" value="InterPro"/>
</dbReference>
<dbReference type="Gene3D" id="2.80.10.50">
    <property type="match status" value="1"/>
</dbReference>
<dbReference type="EMBL" id="CM007368">
    <property type="protein sequence ID" value="OIW06227.1"/>
    <property type="molecule type" value="Genomic_DNA"/>
</dbReference>
<protein>
    <recommendedName>
        <fullName evidence="3">CBM-cenC domain-containing protein</fullName>
    </recommendedName>
</protein>
<feature type="compositionally biased region" description="Polar residues" evidence="2">
    <location>
        <begin position="1"/>
        <end position="13"/>
    </location>
</feature>
<dbReference type="Pfam" id="PF02018">
    <property type="entry name" value="CBM_4_9"/>
    <property type="match status" value="1"/>
</dbReference>